<comment type="caution">
    <text evidence="3">The sequence shown here is derived from an EMBL/GenBank/DDBJ whole genome shotgun (WGS) entry which is preliminary data.</text>
</comment>
<name>A0A7L4UQ87_BALHA</name>
<gene>
    <name evidence="3" type="ORF">C7377_0242</name>
</gene>
<evidence type="ECO:0000259" key="2">
    <source>
        <dbReference type="Pfam" id="PF01551"/>
    </source>
</evidence>
<feature type="domain" description="M23ase beta-sheet core" evidence="2">
    <location>
        <begin position="139"/>
        <end position="239"/>
    </location>
</feature>
<dbReference type="EMBL" id="QENZ01000003">
    <property type="protein sequence ID" value="PVX51948.1"/>
    <property type="molecule type" value="Genomic_DNA"/>
</dbReference>
<dbReference type="CDD" id="cd12797">
    <property type="entry name" value="M23_peptidase"/>
    <property type="match status" value="1"/>
</dbReference>
<feature type="chain" id="PRO_5029788472" evidence="1">
    <location>
        <begin position="19"/>
        <end position="271"/>
    </location>
</feature>
<dbReference type="InterPro" id="IPR050570">
    <property type="entry name" value="Cell_wall_metabolism_enzyme"/>
</dbReference>
<sequence length="271" mass="31010">MKYALLIILIFNISFCEAQTKLKVYYKKTSIGYRIYADNNEFCPVSTKFDFSLTNLFVKDGKKQAFVIEPLAKEQLLTSLNIIDKHKAYGFTYNFTSYLGDYRVDEVDEKYNYSLPYKTGQEFRINQGYLGTSTHKNVNALDFSLPFGTEVVAIRDGIVVRVIENHQRGCPTKDCASYTNYITIYHSDGTFAEYAHLKHDGSLVKEGDKVLKDQLIGFSGNTGWCSGPHLHIEVYKRNFKVKKSLQTKFRIGNGGQTVGYLKEGETYLKDY</sequence>
<feature type="signal peptide" evidence="1">
    <location>
        <begin position="1"/>
        <end position="18"/>
    </location>
</feature>
<dbReference type="InterPro" id="IPR016047">
    <property type="entry name" value="M23ase_b-sheet_dom"/>
</dbReference>
<keyword evidence="1" id="KW-0732">Signal</keyword>
<organism evidence="3 4">
    <name type="scientific">Balneicella halophila</name>
    <dbReference type="NCBI Taxonomy" id="1537566"/>
    <lineage>
        <taxon>Bacteria</taxon>
        <taxon>Pseudomonadati</taxon>
        <taxon>Bacteroidota</taxon>
        <taxon>Bacteroidia</taxon>
        <taxon>Bacteroidales</taxon>
        <taxon>Balneicellaceae</taxon>
        <taxon>Balneicella</taxon>
    </lineage>
</organism>
<dbReference type="RefSeq" id="WP_165806819.1">
    <property type="nucleotide sequence ID" value="NZ_QENZ01000003.1"/>
</dbReference>
<dbReference type="InterPro" id="IPR011055">
    <property type="entry name" value="Dup_hybrid_motif"/>
</dbReference>
<evidence type="ECO:0000313" key="3">
    <source>
        <dbReference type="EMBL" id="PVX51948.1"/>
    </source>
</evidence>
<evidence type="ECO:0000256" key="1">
    <source>
        <dbReference type="SAM" id="SignalP"/>
    </source>
</evidence>
<dbReference type="GO" id="GO:0004222">
    <property type="term" value="F:metalloendopeptidase activity"/>
    <property type="evidence" value="ECO:0007669"/>
    <property type="project" value="TreeGrafter"/>
</dbReference>
<dbReference type="AlphaFoldDB" id="A0A7L4UQ87"/>
<reference evidence="3 4" key="1">
    <citation type="submission" date="2018-05" db="EMBL/GenBank/DDBJ databases">
        <title>Genomic Encyclopedia of Type Strains, Phase IV (KMG-IV): sequencing the most valuable type-strain genomes for metagenomic binning, comparative biology and taxonomic classification.</title>
        <authorList>
            <person name="Goeker M."/>
        </authorList>
    </citation>
    <scope>NUCLEOTIDE SEQUENCE [LARGE SCALE GENOMIC DNA]</scope>
    <source>
        <strain evidence="3 4">DSM 28579</strain>
    </source>
</reference>
<keyword evidence="4" id="KW-1185">Reference proteome</keyword>
<evidence type="ECO:0000313" key="4">
    <source>
        <dbReference type="Proteomes" id="UP000251835"/>
    </source>
</evidence>
<proteinExistence type="predicted"/>
<dbReference type="Proteomes" id="UP000251835">
    <property type="component" value="Unassembled WGS sequence"/>
</dbReference>
<dbReference type="SUPFAM" id="SSF51261">
    <property type="entry name" value="Duplicated hybrid motif"/>
    <property type="match status" value="1"/>
</dbReference>
<dbReference type="Gene3D" id="2.70.70.10">
    <property type="entry name" value="Glucose Permease (Domain IIA)"/>
    <property type="match status" value="1"/>
</dbReference>
<dbReference type="PANTHER" id="PTHR21666:SF270">
    <property type="entry name" value="MUREIN HYDROLASE ACTIVATOR ENVC"/>
    <property type="match status" value="1"/>
</dbReference>
<accession>A0A7L4UQ87</accession>
<protein>
    <submittedName>
        <fullName evidence="3">Peptidase M23-like protein</fullName>
    </submittedName>
</protein>
<dbReference type="PANTHER" id="PTHR21666">
    <property type="entry name" value="PEPTIDASE-RELATED"/>
    <property type="match status" value="1"/>
</dbReference>
<dbReference type="Pfam" id="PF01551">
    <property type="entry name" value="Peptidase_M23"/>
    <property type="match status" value="1"/>
</dbReference>